<protein>
    <submittedName>
        <fullName evidence="3">Uncharacterized protein</fullName>
    </submittedName>
</protein>
<dbReference type="PANTHER" id="PTHR48125">
    <property type="entry name" value="LP07818P1"/>
    <property type="match status" value="1"/>
</dbReference>
<gene>
    <name evidence="3" type="ORF">SEUCBS140593_005927</name>
</gene>
<feature type="compositionally biased region" description="Polar residues" evidence="2">
    <location>
        <begin position="458"/>
        <end position="468"/>
    </location>
</feature>
<feature type="region of interest" description="Disordered" evidence="2">
    <location>
        <begin position="955"/>
        <end position="981"/>
    </location>
</feature>
<keyword evidence="1" id="KW-0175">Coiled coil</keyword>
<feature type="compositionally biased region" description="Basic and acidic residues" evidence="2">
    <location>
        <begin position="653"/>
        <end position="663"/>
    </location>
</feature>
<feature type="region of interest" description="Disordered" evidence="2">
    <location>
        <begin position="1"/>
        <end position="536"/>
    </location>
</feature>
<feature type="compositionally biased region" description="Pro residues" evidence="2">
    <location>
        <begin position="69"/>
        <end position="96"/>
    </location>
</feature>
<feature type="coiled-coil region" evidence="1">
    <location>
        <begin position="921"/>
        <end position="948"/>
    </location>
</feature>
<evidence type="ECO:0000313" key="4">
    <source>
        <dbReference type="Proteomes" id="UP001642482"/>
    </source>
</evidence>
<dbReference type="PANTHER" id="PTHR48125:SF12">
    <property type="entry name" value="AT HOOK TRANSCRIPTION FACTOR FAMILY-RELATED"/>
    <property type="match status" value="1"/>
</dbReference>
<feature type="compositionally biased region" description="Polar residues" evidence="2">
    <location>
        <begin position="351"/>
        <end position="361"/>
    </location>
</feature>
<feature type="compositionally biased region" description="Low complexity" evidence="2">
    <location>
        <begin position="210"/>
        <end position="225"/>
    </location>
</feature>
<feature type="compositionally biased region" description="Acidic residues" evidence="2">
    <location>
        <begin position="173"/>
        <end position="182"/>
    </location>
</feature>
<feature type="compositionally biased region" description="Basic and acidic residues" evidence="2">
    <location>
        <begin position="607"/>
        <end position="622"/>
    </location>
</feature>
<dbReference type="Proteomes" id="UP001642482">
    <property type="component" value="Unassembled WGS sequence"/>
</dbReference>
<accession>A0ABP0C2H9</accession>
<evidence type="ECO:0000256" key="1">
    <source>
        <dbReference type="SAM" id="Coils"/>
    </source>
</evidence>
<dbReference type="EMBL" id="CAWUHD010000060">
    <property type="protein sequence ID" value="CAK7225509.1"/>
    <property type="molecule type" value="Genomic_DNA"/>
</dbReference>
<feature type="region of interest" description="Disordered" evidence="2">
    <location>
        <begin position="809"/>
        <end position="830"/>
    </location>
</feature>
<evidence type="ECO:0000313" key="3">
    <source>
        <dbReference type="EMBL" id="CAK7225509.1"/>
    </source>
</evidence>
<comment type="caution">
    <text evidence="3">The sequence shown here is derived from an EMBL/GenBank/DDBJ whole genome shotgun (WGS) entry which is preliminary data.</text>
</comment>
<feature type="compositionally biased region" description="Low complexity" evidence="2">
    <location>
        <begin position="141"/>
        <end position="151"/>
    </location>
</feature>
<feature type="compositionally biased region" description="Low complexity" evidence="2">
    <location>
        <begin position="266"/>
        <end position="290"/>
    </location>
</feature>
<feature type="compositionally biased region" description="Gly residues" evidence="2">
    <location>
        <begin position="514"/>
        <end position="536"/>
    </location>
</feature>
<feature type="compositionally biased region" description="Low complexity" evidence="2">
    <location>
        <begin position="809"/>
        <end position="818"/>
    </location>
</feature>
<reference evidence="3 4" key="1">
    <citation type="submission" date="2024-01" db="EMBL/GenBank/DDBJ databases">
        <authorList>
            <person name="Allen C."/>
            <person name="Tagirdzhanova G."/>
        </authorList>
    </citation>
    <scope>NUCLEOTIDE SEQUENCE [LARGE SCALE GENOMIC DNA]</scope>
</reference>
<sequence length="1088" mass="114415">MKRATFFKSAGSSSPEQAKAKPSRQSIRGRISAPIPIPDLLEQEQLANAAPAAPTPEPIPVQEAAAPEEQPPAPTSPPPPTRVSPPPPARASPAPPVVSAFSEDLENSDNEIEAETDADEEAGAEESFAVAPTAEKEAEVAAEQNANVDVATAEKAAECETPDVNTDDTGPAEAEDEPEAEPAESMPPLQSPKVRVAAYHRRIPTAELAQRPQEQPSPQQQQLPLPHSPPHSPSPPQVQYQLPQAQPGLFRQAPQPMGSSPPPLSSGPSAVSSTRASGTASAGNSAASPAFRHRTNPSSTLRYSGASGVSSGGAGTSAGNTVNGSPKPQRKKSTLRGAFSKLFSRRKKTDSQILPTITSQDPEMAPQQPMATQQQQQQQQVPQHRSVRSDPTILSRPRDGEPKRSASLPITEYDRALRSHSIGPDDIIAIGSARNSFQTEQENADGGAGRRRGPPISANRSLFSSQGQGARRRFNNKSEQYGSTLNGSEWTGLSPRPVSAHARRSQKRLSGSAIGSGGAGSFGRNSGLGGAAGTGASGLGLGGAGFNLFGSGAARNATGVSTDPNEIGRAITSNGPDGLLDANHDMSSRRRSRSLSGLHDLALDQAQSRDRKDEIRYWRESYDPAYLSPLSSHHDMSQDVDDDDNQDMQGSEMRNRVGSHDAQGDNDITGAVSLMQSLPDSPMDSPIDQEDATQSKGKQQPPKTPPQPFSFGNLASLGANVGISSSGPTKITQAHSMDSRLGGLETRMHRMERVVGQLCNTVPGFKESAASATPTDQIPRSIPPFDQAFDGQPAIPPIPAIYQSQVAQASSSRYSNSRHSAHSGVSEHSFDSDMHSHMSFGDGQTYIGSLHPPSSSATQAQSIMAPAPGAISSGAALSPMGGNYSPALRPTSTSTVRGATSLPALNASVDSSVTADLMAQLESERAVRQTLETQVKKLNERVNALSTTMYAMLRDPAAARPSTRGGSREALGTTPSSVSLRGQSAAAASVADTKLKAESVLQTAKALGHGLSSSHGVSSFSPDIDTESDGFQTPLEDMGRHYNYNYTDDHDTNVPNKGDTVDDTKRKKKAARTLSLGQLTLGKSAVQT</sequence>
<feature type="region of interest" description="Disordered" evidence="2">
    <location>
        <begin position="1045"/>
        <end position="1069"/>
    </location>
</feature>
<keyword evidence="4" id="KW-1185">Reference proteome</keyword>
<feature type="compositionally biased region" description="Acidic residues" evidence="2">
    <location>
        <begin position="103"/>
        <end position="124"/>
    </location>
</feature>
<name>A0ABP0C2H9_9PEZI</name>
<feature type="compositionally biased region" description="Polar residues" evidence="2">
    <location>
        <begin position="477"/>
        <end position="491"/>
    </location>
</feature>
<feature type="compositionally biased region" description="Low complexity" evidence="2">
    <location>
        <begin position="43"/>
        <end position="52"/>
    </location>
</feature>
<feature type="compositionally biased region" description="Low complexity" evidence="2">
    <location>
        <begin position="366"/>
        <end position="383"/>
    </location>
</feature>
<feature type="region of interest" description="Disordered" evidence="2">
    <location>
        <begin position="552"/>
        <end position="716"/>
    </location>
</feature>
<feature type="compositionally biased region" description="Pro residues" evidence="2">
    <location>
        <begin position="226"/>
        <end position="236"/>
    </location>
</feature>
<organism evidence="3 4">
    <name type="scientific">Sporothrix eucalyptigena</name>
    <dbReference type="NCBI Taxonomy" id="1812306"/>
    <lineage>
        <taxon>Eukaryota</taxon>
        <taxon>Fungi</taxon>
        <taxon>Dikarya</taxon>
        <taxon>Ascomycota</taxon>
        <taxon>Pezizomycotina</taxon>
        <taxon>Sordariomycetes</taxon>
        <taxon>Sordariomycetidae</taxon>
        <taxon>Ophiostomatales</taxon>
        <taxon>Ophiostomataceae</taxon>
        <taxon>Sporothrix</taxon>
    </lineage>
</organism>
<evidence type="ECO:0000256" key="2">
    <source>
        <dbReference type="SAM" id="MobiDB-lite"/>
    </source>
</evidence>
<proteinExistence type="predicted"/>